<sequence>MVSFNTLSKLCLVVAFGLSTTATSTDVAQEKPKKESLLSRFFGKKEEAKTQPVDVKEPTKTDTQEHNNTRGLFMYDVEWLLESKPENRAALRKALPSDIAKDVPEDCNKRMWSGLEEYISKFFKFYAIGWYLLPEPESRAALRYVLPKDLAAKVPEDCNVPIKPEVEKDIRKLFSETFQKQRLRREWNTGHMFSYG</sequence>
<reference evidence="4" key="2">
    <citation type="journal article" date="2020" name="Data Brief">
        <title>Transcriptome dataset of Babesia bovis life stages within vertebrate and invertebrate hosts.</title>
        <authorList>
            <person name="Ueti M.W."/>
            <person name="Johnson W.C."/>
            <person name="Kappmeyer L.S."/>
            <person name="Herndon D.R."/>
            <person name="Mousel M.R."/>
            <person name="Reif K.E."/>
            <person name="Taus N.S."/>
            <person name="Ifeonu O.O."/>
            <person name="Silva J.C."/>
            <person name="Suarez C.E."/>
            <person name="Brayton K.A."/>
        </authorList>
    </citation>
    <scope>NUCLEOTIDE SEQUENCE [LARGE SCALE GENOMIC DNA]</scope>
</reference>
<evidence type="ECO:0000256" key="1">
    <source>
        <dbReference type="SAM" id="SignalP"/>
    </source>
</evidence>
<reference evidence="4" key="3">
    <citation type="journal article" date="2021" name="Int. J. Parasitol.">
        <title>Comparative analysis of gene expression between Babesia bovis blood stages and kinetes allowed by improved genome annotation.</title>
        <authorList>
            <person name="Ueti M.W."/>
            <person name="Johnson W.C."/>
            <person name="Kappmeyer L.S."/>
            <person name="Herndon D.R."/>
            <person name="Mousel M.R."/>
            <person name="Reif K.E."/>
            <person name="Taus N.S."/>
            <person name="Ifeonu O.O."/>
            <person name="Silva J.C."/>
            <person name="Suarez C.E."/>
            <person name="Brayton K.A."/>
        </authorList>
    </citation>
    <scope>NUCLEOTIDE SEQUENCE [LARGE SCALE GENOMIC DNA]</scope>
</reference>
<reference evidence="3 4" key="1">
    <citation type="journal article" date="2007" name="PLoS Pathog.">
        <title>Genome sequence of Babesia bovis and comparative analysis of apicomplexan hemoprotozoa.</title>
        <authorList>
            <person name="Brayton K.A."/>
            <person name="Lau A.O.T."/>
            <person name="Herndon D.R."/>
            <person name="Hannick L."/>
            <person name="Kappmeyer L.S."/>
            <person name="Berens S.J."/>
            <person name="Bidwell S.L."/>
            <person name="Brown W.C."/>
            <person name="Crabtree J."/>
            <person name="Fadrosh D."/>
            <person name="Feldblum T."/>
            <person name="Forberger H.A."/>
            <person name="Haas B.J."/>
            <person name="Howell J.M."/>
            <person name="Khouri H."/>
            <person name="Koo H."/>
            <person name="Mann D.J."/>
            <person name="Norimine J."/>
            <person name="Paulsen I.T."/>
            <person name="Radune D."/>
            <person name="Ren Q."/>
            <person name="Smith R.K. Jr."/>
            <person name="Suarez C.E."/>
            <person name="White O."/>
            <person name="Wortman J.R."/>
            <person name="Knowles D.P. Jr."/>
            <person name="McElwain T.F."/>
            <person name="Nene V.M."/>
        </authorList>
    </citation>
    <scope>NUCLEOTIDE SEQUENCE [LARGE SCALE GENOMIC DNA]</scope>
    <source>
        <strain evidence="3">T2Bo</strain>
    </source>
</reference>
<evidence type="ECO:0000313" key="3">
    <source>
        <dbReference type="EMBL" id="EDO07566.1"/>
    </source>
</evidence>
<dbReference type="Pfam" id="PF23503">
    <property type="entry name" value="Microp_apicomplexa_5"/>
    <property type="match status" value="1"/>
</dbReference>
<dbReference type="KEGG" id="bbo:BBOV_IV012140"/>
<protein>
    <submittedName>
        <fullName evidence="3">SmORF</fullName>
    </submittedName>
</protein>
<dbReference type="RefSeq" id="XP_001611134.1">
    <property type="nucleotide sequence ID" value="XM_001611084.1"/>
</dbReference>
<name>A7ASP7_BABBO</name>
<keyword evidence="4" id="KW-1185">Reference proteome</keyword>
<gene>
    <name evidence="3" type="ORF">BBOV_IV012140</name>
</gene>
<organism evidence="3 4">
    <name type="scientific">Babesia bovis</name>
    <dbReference type="NCBI Taxonomy" id="5865"/>
    <lineage>
        <taxon>Eukaryota</taxon>
        <taxon>Sar</taxon>
        <taxon>Alveolata</taxon>
        <taxon>Apicomplexa</taxon>
        <taxon>Aconoidasida</taxon>
        <taxon>Piroplasmida</taxon>
        <taxon>Babesiidae</taxon>
        <taxon>Babesia</taxon>
    </lineage>
</organism>
<feature type="signal peptide" evidence="1">
    <location>
        <begin position="1"/>
        <end position="24"/>
    </location>
</feature>
<dbReference type="Proteomes" id="UP000002173">
    <property type="component" value="Unassembled WGS sequence"/>
</dbReference>
<comment type="caution">
    <text evidence="3">The sequence shown here is derived from an EMBL/GenBank/DDBJ whole genome shotgun (WGS) entry which is preliminary data.</text>
</comment>
<keyword evidence="1" id="KW-0732">Signal</keyword>
<dbReference type="GeneID" id="5479368"/>
<feature type="chain" id="PRO_5002704327" evidence="1">
    <location>
        <begin position="25"/>
        <end position="196"/>
    </location>
</feature>
<evidence type="ECO:0000259" key="2">
    <source>
        <dbReference type="Pfam" id="PF23503"/>
    </source>
</evidence>
<accession>A7ASP7</accession>
<dbReference type="AlphaFoldDB" id="A7ASP7"/>
<dbReference type="InParanoid" id="A7ASP7"/>
<proteinExistence type="predicted"/>
<dbReference type="VEuPathDB" id="PiroplasmaDB:BBOV_IV012140"/>
<feature type="domain" description="SmORF-like" evidence="2">
    <location>
        <begin position="1"/>
        <end position="91"/>
    </location>
</feature>
<evidence type="ECO:0000313" key="4">
    <source>
        <dbReference type="Proteomes" id="UP000002173"/>
    </source>
</evidence>
<dbReference type="InterPro" id="IPR056315">
    <property type="entry name" value="SmORF-like_dom_apicomplexa"/>
</dbReference>
<dbReference type="EMBL" id="AAXT01000002">
    <property type="protein sequence ID" value="EDO07566.1"/>
    <property type="molecule type" value="Genomic_DNA"/>
</dbReference>